<evidence type="ECO:0000256" key="2">
    <source>
        <dbReference type="ARBA" id="ARBA00022679"/>
    </source>
</evidence>
<protein>
    <recommendedName>
        <fullName evidence="5">Arginyl-tRNA--protein transferase 1</fullName>
        <shortName evidence="5">Arginyltransferase 1</shortName>
        <shortName evidence="5">R-transferase 1</shortName>
        <ecNumber evidence="5">2.3.2.8</ecNumber>
    </recommendedName>
    <alternativeName>
        <fullName evidence="5">Arginine-tRNA--protein transferase 1</fullName>
    </alternativeName>
</protein>
<dbReference type="PANTHER" id="PTHR21367">
    <property type="entry name" value="ARGININE-TRNA-PROTEIN TRANSFERASE 1"/>
    <property type="match status" value="1"/>
</dbReference>
<dbReference type="Pfam" id="PF04377">
    <property type="entry name" value="ATE_C"/>
    <property type="match status" value="1"/>
</dbReference>
<dbReference type="InterPro" id="IPR030700">
    <property type="entry name" value="N-end_Aminoacyl_Trfase"/>
</dbReference>
<sequence>MATSVVEYFTEHDGHRCGYCGSKDSNYSRGMWAHSLTCEDYEDLIDRGCRRSGKYVYKPTMDTMCCPSYTIRHKALEFKISKSQKKVLKKVTKYLTVENSGIDKKQKDDSSAAEVVSKEKTPGDDRTKLETERRNCNKTSEDNMDGACVSREQIKTSPPSVNVKPQFTRFLVDSPLEPGDEDDSLEHGYGSFHQQYWLDGVLIAVGVIDILPHCVSSVYLYYDPDYSFMSLGTYSGLQEIAFTRSLQKKAPSLKYYYMGYYIHTCPKMRYKGQYYPSFLLCPEAYTWVTLEKCTPKLDVTPYAKLDDSHAVDEPVDTSQVMVLHQRQAMPYMIYRAIKRNTDDHQTVEQYAKIVGNKFANNVLLYRA</sequence>
<dbReference type="InterPro" id="IPR016181">
    <property type="entry name" value="Acyl_CoA_acyltransferase"/>
</dbReference>
<dbReference type="InterPro" id="IPR007472">
    <property type="entry name" value="N-end_Aminoacyl_Trfase_C"/>
</dbReference>
<evidence type="ECO:0000256" key="5">
    <source>
        <dbReference type="PIRNR" id="PIRNR037207"/>
    </source>
</evidence>
<comment type="catalytic activity">
    <reaction evidence="5">
        <text>an N-terminal L-alpha-aminoacyl-[protein] + L-arginyl-tRNA(Arg) = an N-terminal L-arginyl-L-aminoacyl-[protein] + tRNA(Arg) + H(+)</text>
        <dbReference type="Rhea" id="RHEA:10208"/>
        <dbReference type="Rhea" id="RHEA-COMP:9658"/>
        <dbReference type="Rhea" id="RHEA-COMP:9673"/>
        <dbReference type="Rhea" id="RHEA-COMP:10636"/>
        <dbReference type="Rhea" id="RHEA-COMP:10638"/>
        <dbReference type="ChEBI" id="CHEBI:15378"/>
        <dbReference type="ChEBI" id="CHEBI:78442"/>
        <dbReference type="ChEBI" id="CHEBI:78513"/>
        <dbReference type="ChEBI" id="CHEBI:78597"/>
        <dbReference type="ChEBI" id="CHEBI:83562"/>
        <dbReference type="EC" id="2.3.2.8"/>
    </reaction>
</comment>
<feature type="region of interest" description="Disordered" evidence="6">
    <location>
        <begin position="102"/>
        <end position="148"/>
    </location>
</feature>
<keyword evidence="3 5" id="KW-0833">Ubl conjugation pathway</keyword>
<name>A0ABM0LZW1_SACKO</name>
<keyword evidence="4 5" id="KW-0012">Acyltransferase</keyword>
<dbReference type="InterPro" id="IPR007471">
    <property type="entry name" value="N-end_Aminoacyl_Trfase_N"/>
</dbReference>
<accession>A0ABM0LZW1</accession>
<feature type="domain" description="N-end aminoacyl transferase N-terminal" evidence="7">
    <location>
        <begin position="15"/>
        <end position="86"/>
    </location>
</feature>
<organism evidence="9 10">
    <name type="scientific">Saccoglossus kowalevskii</name>
    <name type="common">Acorn worm</name>
    <dbReference type="NCBI Taxonomy" id="10224"/>
    <lineage>
        <taxon>Eukaryota</taxon>
        <taxon>Metazoa</taxon>
        <taxon>Hemichordata</taxon>
        <taxon>Enteropneusta</taxon>
        <taxon>Harrimaniidae</taxon>
        <taxon>Saccoglossus</taxon>
    </lineage>
</organism>
<gene>
    <name evidence="10" type="primary">LOC100377714</name>
</gene>
<feature type="domain" description="N-end rule aminoacyl transferase C-terminal" evidence="8">
    <location>
        <begin position="162"/>
        <end position="281"/>
    </location>
</feature>
<evidence type="ECO:0000256" key="1">
    <source>
        <dbReference type="ARBA" id="ARBA00009991"/>
    </source>
</evidence>
<proteinExistence type="inferred from homology"/>
<keyword evidence="2 5" id="KW-0808">Transferase</keyword>
<reference evidence="10" key="1">
    <citation type="submission" date="2025-08" db="UniProtKB">
        <authorList>
            <consortium name="RefSeq"/>
        </authorList>
    </citation>
    <scope>IDENTIFICATION</scope>
    <source>
        <tissue evidence="10">Testes</tissue>
    </source>
</reference>
<dbReference type="RefSeq" id="XP_006813302.1">
    <property type="nucleotide sequence ID" value="XM_006813239.1"/>
</dbReference>
<dbReference type="SUPFAM" id="SSF55729">
    <property type="entry name" value="Acyl-CoA N-acyltransferases (Nat)"/>
    <property type="match status" value="1"/>
</dbReference>
<evidence type="ECO:0000313" key="10">
    <source>
        <dbReference type="RefSeq" id="XP_006813302.1"/>
    </source>
</evidence>
<feature type="compositionally biased region" description="Basic and acidic residues" evidence="6">
    <location>
        <begin position="102"/>
        <end position="141"/>
    </location>
</feature>
<comment type="similarity">
    <text evidence="1 5">Belongs to the R-transferase family.</text>
</comment>
<evidence type="ECO:0000259" key="7">
    <source>
        <dbReference type="Pfam" id="PF04376"/>
    </source>
</evidence>
<dbReference type="GeneID" id="100377714"/>
<evidence type="ECO:0000313" key="9">
    <source>
        <dbReference type="Proteomes" id="UP000694865"/>
    </source>
</evidence>
<dbReference type="Proteomes" id="UP000694865">
    <property type="component" value="Unplaced"/>
</dbReference>
<evidence type="ECO:0000256" key="3">
    <source>
        <dbReference type="ARBA" id="ARBA00022786"/>
    </source>
</evidence>
<dbReference type="PIRSF" id="PIRSF037207">
    <property type="entry name" value="ATE1_euk"/>
    <property type="match status" value="1"/>
</dbReference>
<comment type="function">
    <text evidence="5">Involved in the post-translational conjugation of arginine to the N-terminal aspartate or glutamate of a protein. This arginylation is required for degradation of the protein via the ubiquitin pathway.</text>
</comment>
<evidence type="ECO:0000259" key="8">
    <source>
        <dbReference type="Pfam" id="PF04377"/>
    </source>
</evidence>
<keyword evidence="9" id="KW-1185">Reference proteome</keyword>
<dbReference type="PANTHER" id="PTHR21367:SF1">
    <property type="entry name" value="ARGINYL-TRNA--PROTEIN TRANSFERASE 1"/>
    <property type="match status" value="1"/>
</dbReference>
<dbReference type="InterPro" id="IPR017137">
    <property type="entry name" value="Arg-tRNA-P_Trfase_1_euk"/>
</dbReference>
<dbReference type="Pfam" id="PF04376">
    <property type="entry name" value="ATE_N"/>
    <property type="match status" value="1"/>
</dbReference>
<evidence type="ECO:0000256" key="6">
    <source>
        <dbReference type="SAM" id="MobiDB-lite"/>
    </source>
</evidence>
<dbReference type="EC" id="2.3.2.8" evidence="5"/>
<evidence type="ECO:0000256" key="4">
    <source>
        <dbReference type="ARBA" id="ARBA00023315"/>
    </source>
</evidence>